<evidence type="ECO:0000313" key="3">
    <source>
        <dbReference type="Proteomes" id="UP001055712"/>
    </source>
</evidence>
<proteinExistence type="predicted"/>
<dbReference type="OrthoDB" id="10669055at2759"/>
<comment type="caution">
    <text evidence="2">The sequence shown here is derived from an EMBL/GenBank/DDBJ whole genome shotgun (WGS) entry which is preliminary data.</text>
</comment>
<dbReference type="PROSITE" id="PS51257">
    <property type="entry name" value="PROKAR_LIPOPROTEIN"/>
    <property type="match status" value="1"/>
</dbReference>
<protein>
    <submittedName>
        <fullName evidence="2">Uncharacterized protein</fullName>
    </submittedName>
</protein>
<reference evidence="2" key="1">
    <citation type="journal article" date="2019" name="Plant J.">
        <title>Chlorella vulgaris genome assembly and annotation reveals the molecular basis for metabolic acclimation to high light conditions.</title>
        <authorList>
            <person name="Cecchin M."/>
            <person name="Marcolungo L."/>
            <person name="Rossato M."/>
            <person name="Girolomoni L."/>
            <person name="Cosentino E."/>
            <person name="Cuine S."/>
            <person name="Li-Beisson Y."/>
            <person name="Delledonne M."/>
            <person name="Ballottari M."/>
        </authorList>
    </citation>
    <scope>NUCLEOTIDE SEQUENCE</scope>
    <source>
        <strain evidence="2">211/11P</strain>
    </source>
</reference>
<feature type="signal peptide" evidence="1">
    <location>
        <begin position="1"/>
        <end position="17"/>
    </location>
</feature>
<dbReference type="EMBL" id="SIDB01000009">
    <property type="protein sequence ID" value="KAI3428235.1"/>
    <property type="molecule type" value="Genomic_DNA"/>
</dbReference>
<name>A0A9D4YVI0_CHLVU</name>
<keyword evidence="3" id="KW-1185">Reference proteome</keyword>
<evidence type="ECO:0000256" key="1">
    <source>
        <dbReference type="SAM" id="SignalP"/>
    </source>
</evidence>
<evidence type="ECO:0000313" key="2">
    <source>
        <dbReference type="EMBL" id="KAI3428235.1"/>
    </source>
</evidence>
<sequence length="618" mass="59394">MKTVLLALLLLAPLALSFDECTTSMTGTVGLIACTGNFGKEVNVNQSWATALAPLADATSVTVELRDVRFNPISAIRALDIILGVGSGAATGTVAVSLVNCSMKGQEFDYVNSVAMAGTTAYSLKLDGSEVSYNSVNMSGAFFAQADFSLALQVVSSTLAHNRLMALGVAGVGGAGKASVALSSGSAVLRNDVALVGSLAVGGAASLDVQLSATNVTGNELSGVAHVAVGGQASAAVTGLDDPTVSASRNSVDGLQVDVVLNQPLVPAVLDIYAGLGFNETGFDLPAALNTVQADACSALGGSNISAAGLPADVTALLARLCVNGSANPAVKLASAAPVVESEFRDGQWGLSSALDGLLGDSSLVQDLVAAIEGDQPLGSVLDDVFSSLLANPDVQGGISQLGSLVSQLGQALDTPISSGRELDLSGTISSIISQISGSASSIAGQGEPGGGGVAGVVGNVSASVAGIVDQILGAVGVGGGSGGGNDASGQDTTIGSTIDSIVGAIGGPNSPLAGQNVTSFVPVLGAILQDPSAVSALPGLLGGLLGGGNGGGGGGLDIAALGPILSAVNSNPDASAALPSVLGLLGGLTGGGGGGGGSDSGDSGGLDLGALGGLLGR</sequence>
<keyword evidence="1" id="KW-0732">Signal</keyword>
<organism evidence="2 3">
    <name type="scientific">Chlorella vulgaris</name>
    <name type="common">Green alga</name>
    <dbReference type="NCBI Taxonomy" id="3077"/>
    <lineage>
        <taxon>Eukaryota</taxon>
        <taxon>Viridiplantae</taxon>
        <taxon>Chlorophyta</taxon>
        <taxon>core chlorophytes</taxon>
        <taxon>Trebouxiophyceae</taxon>
        <taxon>Chlorellales</taxon>
        <taxon>Chlorellaceae</taxon>
        <taxon>Chlorella clade</taxon>
        <taxon>Chlorella</taxon>
    </lineage>
</organism>
<dbReference type="AlphaFoldDB" id="A0A9D4YVI0"/>
<gene>
    <name evidence="2" type="ORF">D9Q98_006615</name>
</gene>
<accession>A0A9D4YVI0</accession>
<reference evidence="2" key="2">
    <citation type="submission" date="2020-11" db="EMBL/GenBank/DDBJ databases">
        <authorList>
            <person name="Cecchin M."/>
            <person name="Marcolungo L."/>
            <person name="Rossato M."/>
            <person name="Girolomoni L."/>
            <person name="Cosentino E."/>
            <person name="Cuine S."/>
            <person name="Li-Beisson Y."/>
            <person name="Delledonne M."/>
            <person name="Ballottari M."/>
        </authorList>
    </citation>
    <scope>NUCLEOTIDE SEQUENCE</scope>
    <source>
        <strain evidence="2">211/11P</strain>
        <tissue evidence="2">Whole cell</tissue>
    </source>
</reference>
<feature type="chain" id="PRO_5038571874" evidence="1">
    <location>
        <begin position="18"/>
        <end position="618"/>
    </location>
</feature>
<dbReference type="Proteomes" id="UP001055712">
    <property type="component" value="Unassembled WGS sequence"/>
</dbReference>